<dbReference type="EMBL" id="QZCH01000012">
    <property type="protein sequence ID" value="RJG47587.1"/>
    <property type="molecule type" value="Genomic_DNA"/>
</dbReference>
<gene>
    <name evidence="9" type="ORF">D1Z90_10655</name>
</gene>
<evidence type="ECO:0000256" key="1">
    <source>
        <dbReference type="ARBA" id="ARBA00004141"/>
    </source>
</evidence>
<comment type="caution">
    <text evidence="9">The sequence shown here is derived from an EMBL/GenBank/DDBJ whole genome shotgun (WGS) entry which is preliminary data.</text>
</comment>
<feature type="transmembrane region" description="Helical" evidence="7">
    <location>
        <begin position="27"/>
        <end position="45"/>
    </location>
</feature>
<dbReference type="GO" id="GO:0005886">
    <property type="term" value="C:plasma membrane"/>
    <property type="evidence" value="ECO:0007669"/>
    <property type="project" value="TreeGrafter"/>
</dbReference>
<dbReference type="RefSeq" id="WP_119910740.1">
    <property type="nucleotide sequence ID" value="NZ_QZCH01000012.1"/>
</dbReference>
<dbReference type="Pfam" id="PF02080">
    <property type="entry name" value="TrkA_C"/>
    <property type="match status" value="2"/>
</dbReference>
<evidence type="ECO:0000256" key="5">
    <source>
        <dbReference type="ARBA" id="ARBA00022989"/>
    </source>
</evidence>
<dbReference type="PROSITE" id="PS51202">
    <property type="entry name" value="RCK_C"/>
    <property type="match status" value="2"/>
</dbReference>
<keyword evidence="10" id="KW-1185">Reference proteome</keyword>
<name>A0A418YEL4_9GAMM</name>
<dbReference type="InterPro" id="IPR004680">
    <property type="entry name" value="Cit_transptr-like_dom"/>
</dbReference>
<dbReference type="InterPro" id="IPR006037">
    <property type="entry name" value="RCK_C"/>
</dbReference>
<feature type="domain" description="RCK C-terminal" evidence="8">
    <location>
        <begin position="281"/>
        <end position="368"/>
    </location>
</feature>
<proteinExistence type="predicted"/>
<evidence type="ECO:0000259" key="8">
    <source>
        <dbReference type="PROSITE" id="PS51202"/>
    </source>
</evidence>
<feature type="transmembrane region" description="Helical" evidence="7">
    <location>
        <begin position="514"/>
        <end position="532"/>
    </location>
</feature>
<dbReference type="Gene3D" id="3.30.70.1450">
    <property type="entry name" value="Regulator of K+ conductance, C-terminal domain"/>
    <property type="match status" value="2"/>
</dbReference>
<feature type="transmembrane region" description="Helical" evidence="7">
    <location>
        <begin position="433"/>
        <end position="454"/>
    </location>
</feature>
<keyword evidence="2" id="KW-0813">Transport</keyword>
<feature type="transmembrane region" description="Helical" evidence="7">
    <location>
        <begin position="385"/>
        <end position="413"/>
    </location>
</feature>
<feature type="domain" description="RCK C-terminal" evidence="8">
    <location>
        <begin position="196"/>
        <end position="280"/>
    </location>
</feature>
<feature type="transmembrane region" description="Helical" evidence="7">
    <location>
        <begin position="6"/>
        <end position="22"/>
    </location>
</feature>
<dbReference type="OrthoDB" id="9809303at2"/>
<evidence type="ECO:0000313" key="9">
    <source>
        <dbReference type="EMBL" id="RJG47587.1"/>
    </source>
</evidence>
<dbReference type="InterPro" id="IPR051679">
    <property type="entry name" value="DASS-Related_Transporters"/>
</dbReference>
<feature type="transmembrane region" description="Helical" evidence="7">
    <location>
        <begin position="167"/>
        <end position="190"/>
    </location>
</feature>
<keyword evidence="6 7" id="KW-0472">Membrane</keyword>
<protein>
    <submittedName>
        <fullName evidence="9">SLC13 family permease</fullName>
    </submittedName>
</protein>
<dbReference type="Pfam" id="PF03600">
    <property type="entry name" value="CitMHS"/>
    <property type="match status" value="1"/>
</dbReference>
<accession>A0A418YEL4</accession>
<reference evidence="9 10" key="2">
    <citation type="submission" date="2019-01" db="EMBL/GenBank/DDBJ databases">
        <title>Motilimonas pumilus sp. nov., isolated from the gut of sea cucumber (Apostichopus japonicus).</title>
        <authorList>
            <person name="Wang F.-Q."/>
            <person name="Ren L.-H."/>
            <person name="Lin Y.-W."/>
            <person name="Sun G.-H."/>
            <person name="Du Z.-J."/>
            <person name="Zhao J.-X."/>
            <person name="Liu X.-J."/>
            <person name="Liu L.-J."/>
        </authorList>
    </citation>
    <scope>NUCLEOTIDE SEQUENCE [LARGE SCALE GENOMIC DNA]</scope>
    <source>
        <strain evidence="9 10">PLHSC7-2</strain>
    </source>
</reference>
<dbReference type="GO" id="GO:0006813">
    <property type="term" value="P:potassium ion transport"/>
    <property type="evidence" value="ECO:0007669"/>
    <property type="project" value="InterPro"/>
</dbReference>
<keyword evidence="3 7" id="KW-0812">Transmembrane</keyword>
<evidence type="ECO:0000313" key="10">
    <source>
        <dbReference type="Proteomes" id="UP000283255"/>
    </source>
</evidence>
<evidence type="ECO:0000256" key="2">
    <source>
        <dbReference type="ARBA" id="ARBA00022448"/>
    </source>
</evidence>
<dbReference type="PANTHER" id="PTHR43652:SF2">
    <property type="entry name" value="BASIC AMINO ACID ANTIPORTER YFCC-RELATED"/>
    <property type="match status" value="1"/>
</dbReference>
<dbReference type="SUPFAM" id="SSF116726">
    <property type="entry name" value="TrkA C-terminal domain-like"/>
    <property type="match status" value="2"/>
</dbReference>
<organism evidence="9 10">
    <name type="scientific">Motilimonas pumila</name>
    <dbReference type="NCBI Taxonomy" id="2303987"/>
    <lineage>
        <taxon>Bacteria</taxon>
        <taxon>Pseudomonadati</taxon>
        <taxon>Pseudomonadota</taxon>
        <taxon>Gammaproteobacteria</taxon>
        <taxon>Alteromonadales</taxon>
        <taxon>Alteromonadales genera incertae sedis</taxon>
        <taxon>Motilimonas</taxon>
    </lineage>
</organism>
<sequence length="575" mass="61758">MTLDQGWVLVILAVLVTLLIASKLRPALLFGVAVLICYLAGLLQLPAIIDSFSNTSLLVLVLLLVVSTAIEKTRLISWISQQLSSGSYFSVVGKLGLSTAFLSSFTNNTAVVASLIGAIKRNSHHAPSRLLIPLSYSAIFGGTLTLIGTSTNLIVNSFVVDAGLPSLGFFEFSLVGLAGFVAGMIVLMILSPGLPDTKASQSEQADYFLEARVNSGSPLIGKTVSQNNLRNLQQLYLAEIVRDGHRICPVSPDECLLKNDVLLFCGNVESVGILQDFPGLDLFAEHHLKGQDLVEVIVSHSASIKGKSIKECHFREEFDAVVVAIRRGHTPLEGGLGNILLREGDTLVLAPGKSFYKNKRLAREFVVVSGVDASTRLNSKRSAGVMLGFTSVIALAVLDIFPLIKGLIVFLIALLATSTLSWNEVKRRFPFEIWVVVGSALSIAHLMTETGLALRLGELIQAQFNGFGVMGAFIAVFLITLILTEVITNNAAAALAFPIAYSLAISYGVSPMPFIMAVIFGASSSFISPYGYQTNLMVYSAGNYRLKDYLKIGIPVSVAYSATVLTTIPIFFPFS</sequence>
<dbReference type="AlphaFoldDB" id="A0A418YEL4"/>
<feature type="transmembrane region" description="Helical" evidence="7">
    <location>
        <begin position="466"/>
        <end position="484"/>
    </location>
</feature>
<feature type="transmembrane region" description="Helical" evidence="7">
    <location>
        <begin position="552"/>
        <end position="572"/>
    </location>
</feature>
<reference evidence="9 10" key="1">
    <citation type="submission" date="2018-09" db="EMBL/GenBank/DDBJ databases">
        <authorList>
            <person name="Wang F."/>
        </authorList>
    </citation>
    <scope>NUCLEOTIDE SEQUENCE [LARGE SCALE GENOMIC DNA]</scope>
    <source>
        <strain evidence="9 10">PLHSC7-2</strain>
    </source>
</reference>
<dbReference type="PANTHER" id="PTHR43652">
    <property type="entry name" value="BASIC AMINO ACID ANTIPORTER YFCC-RELATED"/>
    <property type="match status" value="1"/>
</dbReference>
<feature type="transmembrane region" description="Helical" evidence="7">
    <location>
        <begin position="130"/>
        <end position="155"/>
    </location>
</feature>
<keyword evidence="5 7" id="KW-1133">Transmembrane helix</keyword>
<comment type="subcellular location">
    <subcellularLocation>
        <location evidence="1">Membrane</location>
        <topology evidence="1">Multi-pass membrane protein</topology>
    </subcellularLocation>
</comment>
<evidence type="ECO:0000256" key="4">
    <source>
        <dbReference type="ARBA" id="ARBA00022737"/>
    </source>
</evidence>
<dbReference type="GO" id="GO:0008324">
    <property type="term" value="F:monoatomic cation transmembrane transporter activity"/>
    <property type="evidence" value="ECO:0007669"/>
    <property type="project" value="InterPro"/>
</dbReference>
<evidence type="ECO:0000256" key="6">
    <source>
        <dbReference type="ARBA" id="ARBA00023136"/>
    </source>
</evidence>
<dbReference type="InterPro" id="IPR036721">
    <property type="entry name" value="RCK_C_sf"/>
</dbReference>
<keyword evidence="4" id="KW-0677">Repeat</keyword>
<dbReference type="Proteomes" id="UP000283255">
    <property type="component" value="Unassembled WGS sequence"/>
</dbReference>
<evidence type="ECO:0000256" key="3">
    <source>
        <dbReference type="ARBA" id="ARBA00022692"/>
    </source>
</evidence>
<evidence type="ECO:0000256" key="7">
    <source>
        <dbReference type="SAM" id="Phobius"/>
    </source>
</evidence>